<dbReference type="PROSITE" id="PS50931">
    <property type="entry name" value="HTH_LYSR"/>
    <property type="match status" value="1"/>
</dbReference>
<dbReference type="PANTHER" id="PTHR30126:SF100">
    <property type="entry name" value="LYSR-FAMILY TRANSCRIPTIONAL REGULATOR"/>
    <property type="match status" value="1"/>
</dbReference>
<evidence type="ECO:0000259" key="5">
    <source>
        <dbReference type="PROSITE" id="PS50931"/>
    </source>
</evidence>
<dbReference type="GO" id="GO:0003700">
    <property type="term" value="F:DNA-binding transcription factor activity"/>
    <property type="evidence" value="ECO:0007669"/>
    <property type="project" value="InterPro"/>
</dbReference>
<protein>
    <submittedName>
        <fullName evidence="6">LysR family transcriptional regulator</fullName>
    </submittedName>
</protein>
<dbReference type="Gene3D" id="1.10.10.10">
    <property type="entry name" value="Winged helix-like DNA-binding domain superfamily/Winged helix DNA-binding domain"/>
    <property type="match status" value="1"/>
</dbReference>
<accession>A0A9D0ZDK0</accession>
<keyword evidence="3" id="KW-0238">DNA-binding</keyword>
<dbReference type="SUPFAM" id="SSF53850">
    <property type="entry name" value="Periplasmic binding protein-like II"/>
    <property type="match status" value="1"/>
</dbReference>
<dbReference type="InterPro" id="IPR005119">
    <property type="entry name" value="LysR_subst-bd"/>
</dbReference>
<evidence type="ECO:0000256" key="1">
    <source>
        <dbReference type="ARBA" id="ARBA00009437"/>
    </source>
</evidence>
<comment type="similarity">
    <text evidence="1">Belongs to the LysR transcriptional regulatory family.</text>
</comment>
<dbReference type="PANTHER" id="PTHR30126">
    <property type="entry name" value="HTH-TYPE TRANSCRIPTIONAL REGULATOR"/>
    <property type="match status" value="1"/>
</dbReference>
<proteinExistence type="inferred from homology"/>
<gene>
    <name evidence="6" type="ORF">IAB77_04470</name>
</gene>
<sequence>MEIRNLYTFLQVASTQNFTQASRILGYSQSNVSTQIQQLEEDVGAKLFDRIGRGVVLTQYGQQLVPYAEQIVSLASKMNSMLWSAKDMIGVLRLGMIESLFDVCFERLILRYTEHFPKVKVDLTLESTAQLLEMLKKGQLDVACLIDDPLLNVDWNVRYEKEVEISVVAGRQNRLINERGLSLAGLAGEKFILMEDIAPYNVHFYHTLAVNDVKIQMFLTLQSARMARNIVEDSGYLSYLPLYAVQKSVAAGKIVPLKLLDYTQTEYIQVVLHSGRIITPQIQGFLEDATAVLENTL</sequence>
<evidence type="ECO:0000313" key="7">
    <source>
        <dbReference type="Proteomes" id="UP000824262"/>
    </source>
</evidence>
<dbReference type="EMBL" id="DVGA01000044">
    <property type="protein sequence ID" value="HIQ78493.1"/>
    <property type="molecule type" value="Genomic_DNA"/>
</dbReference>
<evidence type="ECO:0000256" key="2">
    <source>
        <dbReference type="ARBA" id="ARBA00023015"/>
    </source>
</evidence>
<evidence type="ECO:0000313" key="6">
    <source>
        <dbReference type="EMBL" id="HIQ78493.1"/>
    </source>
</evidence>
<organism evidence="6 7">
    <name type="scientific">Candidatus Scatomorpha intestinavium</name>
    <dbReference type="NCBI Taxonomy" id="2840922"/>
    <lineage>
        <taxon>Bacteria</taxon>
        <taxon>Bacillati</taxon>
        <taxon>Bacillota</taxon>
        <taxon>Clostridia</taxon>
        <taxon>Eubacteriales</taxon>
        <taxon>Candidatus Scatomorpha</taxon>
    </lineage>
</organism>
<comment type="caution">
    <text evidence="6">The sequence shown here is derived from an EMBL/GenBank/DDBJ whole genome shotgun (WGS) entry which is preliminary data.</text>
</comment>
<dbReference type="InterPro" id="IPR036390">
    <property type="entry name" value="WH_DNA-bd_sf"/>
</dbReference>
<dbReference type="Pfam" id="PF00126">
    <property type="entry name" value="HTH_1"/>
    <property type="match status" value="1"/>
</dbReference>
<evidence type="ECO:0000256" key="4">
    <source>
        <dbReference type="ARBA" id="ARBA00023163"/>
    </source>
</evidence>
<dbReference type="InterPro" id="IPR000847">
    <property type="entry name" value="LysR_HTH_N"/>
</dbReference>
<reference evidence="6" key="1">
    <citation type="submission" date="2020-10" db="EMBL/GenBank/DDBJ databases">
        <authorList>
            <person name="Gilroy R."/>
        </authorList>
    </citation>
    <scope>NUCLEOTIDE SEQUENCE</scope>
    <source>
        <strain evidence="6">ChiBcolR7-354</strain>
    </source>
</reference>
<dbReference type="AlphaFoldDB" id="A0A9D0ZDK0"/>
<keyword evidence="4" id="KW-0804">Transcription</keyword>
<dbReference type="Pfam" id="PF03466">
    <property type="entry name" value="LysR_substrate"/>
    <property type="match status" value="1"/>
</dbReference>
<name>A0A9D0ZDK0_9FIRM</name>
<reference evidence="6" key="2">
    <citation type="journal article" date="2021" name="PeerJ">
        <title>Extensive microbial diversity within the chicken gut microbiome revealed by metagenomics and culture.</title>
        <authorList>
            <person name="Gilroy R."/>
            <person name="Ravi A."/>
            <person name="Getino M."/>
            <person name="Pursley I."/>
            <person name="Horton D.L."/>
            <person name="Alikhan N.F."/>
            <person name="Baker D."/>
            <person name="Gharbi K."/>
            <person name="Hall N."/>
            <person name="Watson M."/>
            <person name="Adriaenssens E.M."/>
            <person name="Foster-Nyarko E."/>
            <person name="Jarju S."/>
            <person name="Secka A."/>
            <person name="Antonio M."/>
            <person name="Oren A."/>
            <person name="Chaudhuri R.R."/>
            <person name="La Ragione R."/>
            <person name="Hildebrand F."/>
            <person name="Pallen M.J."/>
        </authorList>
    </citation>
    <scope>NUCLEOTIDE SEQUENCE</scope>
    <source>
        <strain evidence="6">ChiBcolR7-354</strain>
    </source>
</reference>
<dbReference type="CDD" id="cd05466">
    <property type="entry name" value="PBP2_LTTR_substrate"/>
    <property type="match status" value="1"/>
</dbReference>
<dbReference type="Gene3D" id="3.40.190.290">
    <property type="match status" value="1"/>
</dbReference>
<evidence type="ECO:0000256" key="3">
    <source>
        <dbReference type="ARBA" id="ARBA00023125"/>
    </source>
</evidence>
<dbReference type="PRINTS" id="PR00039">
    <property type="entry name" value="HTHLYSR"/>
</dbReference>
<feature type="domain" description="HTH lysR-type" evidence="5">
    <location>
        <begin position="1"/>
        <end position="58"/>
    </location>
</feature>
<dbReference type="FunFam" id="1.10.10.10:FF:000001">
    <property type="entry name" value="LysR family transcriptional regulator"/>
    <property type="match status" value="1"/>
</dbReference>
<dbReference type="SUPFAM" id="SSF46785">
    <property type="entry name" value="Winged helix' DNA-binding domain"/>
    <property type="match status" value="1"/>
</dbReference>
<dbReference type="GO" id="GO:0000976">
    <property type="term" value="F:transcription cis-regulatory region binding"/>
    <property type="evidence" value="ECO:0007669"/>
    <property type="project" value="TreeGrafter"/>
</dbReference>
<dbReference type="InterPro" id="IPR036388">
    <property type="entry name" value="WH-like_DNA-bd_sf"/>
</dbReference>
<keyword evidence="2" id="KW-0805">Transcription regulation</keyword>
<dbReference type="Proteomes" id="UP000824262">
    <property type="component" value="Unassembled WGS sequence"/>
</dbReference>